<feature type="chain" id="PRO_5042894245" description="Secreted protein" evidence="2">
    <location>
        <begin position="24"/>
        <end position="104"/>
    </location>
</feature>
<organism evidence="3 4">
    <name type="scientific">Amblyomma americanum</name>
    <name type="common">Lone star tick</name>
    <dbReference type="NCBI Taxonomy" id="6943"/>
    <lineage>
        <taxon>Eukaryota</taxon>
        <taxon>Metazoa</taxon>
        <taxon>Ecdysozoa</taxon>
        <taxon>Arthropoda</taxon>
        <taxon>Chelicerata</taxon>
        <taxon>Arachnida</taxon>
        <taxon>Acari</taxon>
        <taxon>Parasitiformes</taxon>
        <taxon>Ixodida</taxon>
        <taxon>Ixodoidea</taxon>
        <taxon>Ixodidae</taxon>
        <taxon>Amblyomminae</taxon>
        <taxon>Amblyomma</taxon>
    </lineage>
</organism>
<feature type="region of interest" description="Disordered" evidence="1">
    <location>
        <begin position="84"/>
        <end position="104"/>
    </location>
</feature>
<sequence length="104" mass="11607">MKTSVAFVVVIVVLATFADFATAMITRDPACHRMRTKVDKVRRHCVYLCHLPEGNLRMGLEEDGTPCRSLLHEGVCIRGKCRMPRPKKGVPAKGDEGDISERPE</sequence>
<feature type="signal peptide" evidence="2">
    <location>
        <begin position="1"/>
        <end position="23"/>
    </location>
</feature>
<reference evidence="3 4" key="1">
    <citation type="journal article" date="2023" name="Arcadia Sci">
        <title>De novo assembly of a long-read Amblyomma americanum tick genome.</title>
        <authorList>
            <person name="Chou S."/>
            <person name="Poskanzer K.E."/>
            <person name="Rollins M."/>
            <person name="Thuy-Boun P.S."/>
        </authorList>
    </citation>
    <scope>NUCLEOTIDE SEQUENCE [LARGE SCALE GENOMIC DNA]</scope>
    <source>
        <strain evidence="3">F_SG_1</strain>
        <tissue evidence="3">Salivary glands</tissue>
    </source>
</reference>
<accession>A0AAQ4DG22</accession>
<dbReference type="Proteomes" id="UP001321473">
    <property type="component" value="Unassembled WGS sequence"/>
</dbReference>
<protein>
    <recommendedName>
        <fullName evidence="5">Secreted protein</fullName>
    </recommendedName>
</protein>
<name>A0AAQ4DG22_AMBAM</name>
<feature type="compositionally biased region" description="Basic and acidic residues" evidence="1">
    <location>
        <begin position="93"/>
        <end position="104"/>
    </location>
</feature>
<proteinExistence type="predicted"/>
<keyword evidence="2" id="KW-0732">Signal</keyword>
<gene>
    <name evidence="3" type="ORF">V5799_027322</name>
</gene>
<evidence type="ECO:0000256" key="2">
    <source>
        <dbReference type="SAM" id="SignalP"/>
    </source>
</evidence>
<evidence type="ECO:0000313" key="3">
    <source>
        <dbReference type="EMBL" id="KAK8761412.1"/>
    </source>
</evidence>
<keyword evidence="4" id="KW-1185">Reference proteome</keyword>
<dbReference type="EMBL" id="JARKHS020031197">
    <property type="protein sequence ID" value="KAK8761412.1"/>
    <property type="molecule type" value="Genomic_DNA"/>
</dbReference>
<evidence type="ECO:0000256" key="1">
    <source>
        <dbReference type="SAM" id="MobiDB-lite"/>
    </source>
</evidence>
<evidence type="ECO:0008006" key="5">
    <source>
        <dbReference type="Google" id="ProtNLM"/>
    </source>
</evidence>
<comment type="caution">
    <text evidence="3">The sequence shown here is derived from an EMBL/GenBank/DDBJ whole genome shotgun (WGS) entry which is preliminary data.</text>
</comment>
<dbReference type="AlphaFoldDB" id="A0AAQ4DG22"/>
<evidence type="ECO:0000313" key="4">
    <source>
        <dbReference type="Proteomes" id="UP001321473"/>
    </source>
</evidence>